<comment type="caution">
    <text evidence="1">The sequence shown here is derived from an EMBL/GenBank/DDBJ whole genome shotgun (WGS) entry which is preliminary data.</text>
</comment>
<reference evidence="1" key="1">
    <citation type="journal article" date="2014" name="Int. J. Syst. Evol. Microbiol.">
        <title>Complete genome sequence of Corynebacterium casei LMG S-19264T (=DSM 44701T), isolated from a smear-ripened cheese.</title>
        <authorList>
            <consortium name="US DOE Joint Genome Institute (JGI-PGF)"/>
            <person name="Walter F."/>
            <person name="Albersmeier A."/>
            <person name="Kalinowski J."/>
            <person name="Ruckert C."/>
        </authorList>
    </citation>
    <scope>NUCLEOTIDE SEQUENCE</scope>
    <source>
        <strain evidence="1">CGMCC 1.12751</strain>
    </source>
</reference>
<accession>A0A917LRN6</accession>
<gene>
    <name evidence="1" type="ORF">GCM10010976_23570</name>
</gene>
<name>A0A917LRN6_9FLAO</name>
<evidence type="ECO:0000313" key="1">
    <source>
        <dbReference type="EMBL" id="GGG51672.1"/>
    </source>
</evidence>
<dbReference type="EMBL" id="BMFQ01000003">
    <property type="protein sequence ID" value="GGG51672.1"/>
    <property type="molecule type" value="Genomic_DNA"/>
</dbReference>
<dbReference type="RefSeq" id="WP_188465134.1">
    <property type="nucleotide sequence ID" value="NZ_BMFQ01000003.1"/>
</dbReference>
<organism evidence="1 2">
    <name type="scientific">Bizionia arctica</name>
    <dbReference type="NCBI Taxonomy" id="1495645"/>
    <lineage>
        <taxon>Bacteria</taxon>
        <taxon>Pseudomonadati</taxon>
        <taxon>Bacteroidota</taxon>
        <taxon>Flavobacteriia</taxon>
        <taxon>Flavobacteriales</taxon>
        <taxon>Flavobacteriaceae</taxon>
        <taxon>Bizionia</taxon>
    </lineage>
</organism>
<dbReference type="Proteomes" id="UP000625976">
    <property type="component" value="Unassembled WGS sequence"/>
</dbReference>
<proteinExistence type="predicted"/>
<reference evidence="1" key="2">
    <citation type="submission" date="2020-09" db="EMBL/GenBank/DDBJ databases">
        <authorList>
            <person name="Sun Q."/>
            <person name="Zhou Y."/>
        </authorList>
    </citation>
    <scope>NUCLEOTIDE SEQUENCE</scope>
    <source>
        <strain evidence="1">CGMCC 1.12751</strain>
    </source>
</reference>
<evidence type="ECO:0000313" key="2">
    <source>
        <dbReference type="Proteomes" id="UP000625976"/>
    </source>
</evidence>
<keyword evidence="2" id="KW-1185">Reference proteome</keyword>
<sequence>MKPLEILIQPSFNSTRDSMGFSEDEDYNSYAVMFQQGYDMDVIEVEPGEKFKIKKNTNGQIDCTETPYKFIKKKEEWEDEEDIWDEEDQDSITLAPGKYKFLEDGIAIEEI</sequence>
<dbReference type="AlphaFoldDB" id="A0A917LRN6"/>
<protein>
    <submittedName>
        <fullName evidence="1">Uncharacterized protein</fullName>
    </submittedName>
</protein>